<proteinExistence type="predicted"/>
<gene>
    <name evidence="1" type="ORF">P5673_032316</name>
</gene>
<sequence length="106" mass="11836">MELDAGAFVTVILEEMWENKLGSVPLVESRVTLKRFSGHAIPAVGETIVHVHNQTQQANLPIVITKGEGLVLIARDWLSQLKLDWHHVSNIQQANPPKARLEDIVQ</sequence>
<dbReference type="Gene3D" id="2.40.70.10">
    <property type="entry name" value="Acid Proteases"/>
    <property type="match status" value="1"/>
</dbReference>
<evidence type="ECO:0000313" key="2">
    <source>
        <dbReference type="Proteomes" id="UP001249851"/>
    </source>
</evidence>
<dbReference type="EMBL" id="JARQWQ010000173">
    <property type="protein sequence ID" value="KAK2547659.1"/>
    <property type="molecule type" value="Genomic_DNA"/>
</dbReference>
<name>A0AAD9PRH3_ACRCE</name>
<comment type="caution">
    <text evidence="1">The sequence shown here is derived from an EMBL/GenBank/DDBJ whole genome shotgun (WGS) entry which is preliminary data.</text>
</comment>
<evidence type="ECO:0000313" key="1">
    <source>
        <dbReference type="EMBL" id="KAK2547659.1"/>
    </source>
</evidence>
<organism evidence="1 2">
    <name type="scientific">Acropora cervicornis</name>
    <name type="common">Staghorn coral</name>
    <dbReference type="NCBI Taxonomy" id="6130"/>
    <lineage>
        <taxon>Eukaryota</taxon>
        <taxon>Metazoa</taxon>
        <taxon>Cnidaria</taxon>
        <taxon>Anthozoa</taxon>
        <taxon>Hexacorallia</taxon>
        <taxon>Scleractinia</taxon>
        <taxon>Astrocoeniina</taxon>
        <taxon>Acroporidae</taxon>
        <taxon>Acropora</taxon>
    </lineage>
</organism>
<protein>
    <submittedName>
        <fullName evidence="1">Uncharacterized protein</fullName>
    </submittedName>
</protein>
<keyword evidence="2" id="KW-1185">Reference proteome</keyword>
<dbReference type="Proteomes" id="UP001249851">
    <property type="component" value="Unassembled WGS sequence"/>
</dbReference>
<accession>A0AAD9PRH3</accession>
<reference evidence="1" key="1">
    <citation type="journal article" date="2023" name="G3 (Bethesda)">
        <title>Whole genome assembly and annotation of the endangered Caribbean coral Acropora cervicornis.</title>
        <authorList>
            <person name="Selwyn J.D."/>
            <person name="Vollmer S.V."/>
        </authorList>
    </citation>
    <scope>NUCLEOTIDE SEQUENCE</scope>
    <source>
        <strain evidence="1">K2</strain>
    </source>
</reference>
<dbReference type="InterPro" id="IPR021109">
    <property type="entry name" value="Peptidase_aspartic_dom_sf"/>
</dbReference>
<dbReference type="AlphaFoldDB" id="A0AAD9PRH3"/>
<reference evidence="1" key="2">
    <citation type="journal article" date="2023" name="Science">
        <title>Genomic signatures of disease resistance in endangered staghorn corals.</title>
        <authorList>
            <person name="Vollmer S.V."/>
            <person name="Selwyn J.D."/>
            <person name="Despard B.A."/>
            <person name="Roesel C.L."/>
        </authorList>
    </citation>
    <scope>NUCLEOTIDE SEQUENCE</scope>
    <source>
        <strain evidence="1">K2</strain>
    </source>
</reference>